<proteinExistence type="predicted"/>
<name>A0A7S1RG95_ALECA</name>
<evidence type="ECO:0000313" key="2">
    <source>
        <dbReference type="EMBL" id="CAD9165540.1"/>
    </source>
</evidence>
<reference evidence="2" key="1">
    <citation type="submission" date="2021-01" db="EMBL/GenBank/DDBJ databases">
        <authorList>
            <person name="Corre E."/>
            <person name="Pelletier E."/>
            <person name="Niang G."/>
            <person name="Scheremetjew M."/>
            <person name="Finn R."/>
            <person name="Kale V."/>
            <person name="Holt S."/>
            <person name="Cochrane G."/>
            <person name="Meng A."/>
            <person name="Brown T."/>
            <person name="Cohen L."/>
        </authorList>
    </citation>
    <scope>NUCLEOTIDE SEQUENCE</scope>
    <source>
        <strain evidence="2">OF101</strain>
    </source>
</reference>
<feature type="compositionally biased region" description="Low complexity" evidence="1">
    <location>
        <begin position="118"/>
        <end position="136"/>
    </location>
</feature>
<sequence>MPAQWEHYQAVRARALAVPPLTADDEDFLNTLGRWSVSKHPNLSFLQKATDSTLASRPSTTVKPRYFERPPEQEKVGYTGFLAMGRPLRDDKMPPPPPVAGSAGDLKMRVTLTRKARSLGSLDRPPSSPPSSAGSLSRRRSAVKSNFEMEPGVPANRRFQLHSPCRDNNVVQTRPW</sequence>
<evidence type="ECO:0000256" key="1">
    <source>
        <dbReference type="SAM" id="MobiDB-lite"/>
    </source>
</evidence>
<organism evidence="2">
    <name type="scientific">Alexandrium catenella</name>
    <name type="common">Red tide dinoflagellate</name>
    <name type="synonym">Gonyaulax catenella</name>
    <dbReference type="NCBI Taxonomy" id="2925"/>
    <lineage>
        <taxon>Eukaryota</taxon>
        <taxon>Sar</taxon>
        <taxon>Alveolata</taxon>
        <taxon>Dinophyceae</taxon>
        <taxon>Gonyaulacales</taxon>
        <taxon>Pyrocystaceae</taxon>
        <taxon>Alexandrium</taxon>
    </lineage>
</organism>
<accession>A0A7S1RG95</accession>
<protein>
    <submittedName>
        <fullName evidence="2">Uncharacterized protein</fullName>
    </submittedName>
</protein>
<feature type="region of interest" description="Disordered" evidence="1">
    <location>
        <begin position="85"/>
        <end position="176"/>
    </location>
</feature>
<dbReference type="EMBL" id="HBGE01070618">
    <property type="protein sequence ID" value="CAD9165540.1"/>
    <property type="molecule type" value="Transcribed_RNA"/>
</dbReference>
<dbReference type="AlphaFoldDB" id="A0A7S1RG95"/>
<gene>
    <name evidence="2" type="ORF">ACAT0790_LOCUS42308</name>
</gene>